<accession>A0A0A9DZA6</accession>
<sequence length="29" mass="3347">MRICGITSAEFSINMKLGPRRMTLRIMYG</sequence>
<organism evidence="1">
    <name type="scientific">Arundo donax</name>
    <name type="common">Giant reed</name>
    <name type="synonym">Donax arundinaceus</name>
    <dbReference type="NCBI Taxonomy" id="35708"/>
    <lineage>
        <taxon>Eukaryota</taxon>
        <taxon>Viridiplantae</taxon>
        <taxon>Streptophyta</taxon>
        <taxon>Embryophyta</taxon>
        <taxon>Tracheophyta</taxon>
        <taxon>Spermatophyta</taxon>
        <taxon>Magnoliopsida</taxon>
        <taxon>Liliopsida</taxon>
        <taxon>Poales</taxon>
        <taxon>Poaceae</taxon>
        <taxon>PACMAD clade</taxon>
        <taxon>Arundinoideae</taxon>
        <taxon>Arundineae</taxon>
        <taxon>Arundo</taxon>
    </lineage>
</organism>
<reference evidence="1" key="2">
    <citation type="journal article" date="2015" name="Data Brief">
        <title>Shoot transcriptome of the giant reed, Arundo donax.</title>
        <authorList>
            <person name="Barrero R.A."/>
            <person name="Guerrero F.D."/>
            <person name="Moolhuijzen P."/>
            <person name="Goolsby J.A."/>
            <person name="Tidwell J."/>
            <person name="Bellgard S.E."/>
            <person name="Bellgard M.I."/>
        </authorList>
    </citation>
    <scope>NUCLEOTIDE SEQUENCE</scope>
    <source>
        <tissue evidence="1">Shoot tissue taken approximately 20 cm above the soil surface</tissue>
    </source>
</reference>
<evidence type="ECO:0000313" key="1">
    <source>
        <dbReference type="EMBL" id="JAD93091.1"/>
    </source>
</evidence>
<reference evidence="1" key="1">
    <citation type="submission" date="2014-09" db="EMBL/GenBank/DDBJ databases">
        <authorList>
            <person name="Magalhaes I.L.F."/>
            <person name="Oliveira U."/>
            <person name="Santos F.R."/>
            <person name="Vidigal T.H.D.A."/>
            <person name="Brescovit A.D."/>
            <person name="Santos A.J."/>
        </authorList>
    </citation>
    <scope>NUCLEOTIDE SEQUENCE</scope>
    <source>
        <tissue evidence="1">Shoot tissue taken approximately 20 cm above the soil surface</tissue>
    </source>
</reference>
<dbReference type="EMBL" id="GBRH01204804">
    <property type="protein sequence ID" value="JAD93091.1"/>
    <property type="molecule type" value="Transcribed_RNA"/>
</dbReference>
<name>A0A0A9DZA6_ARUDO</name>
<proteinExistence type="predicted"/>
<protein>
    <submittedName>
        <fullName evidence="1">Uncharacterized protein</fullName>
    </submittedName>
</protein>
<dbReference type="AlphaFoldDB" id="A0A0A9DZA6"/>